<gene>
    <name evidence="2" type="ORF">LCGC14_1156680</name>
</gene>
<keyword evidence="1" id="KW-0472">Membrane</keyword>
<organism evidence="2">
    <name type="scientific">marine sediment metagenome</name>
    <dbReference type="NCBI Taxonomy" id="412755"/>
    <lineage>
        <taxon>unclassified sequences</taxon>
        <taxon>metagenomes</taxon>
        <taxon>ecological metagenomes</taxon>
    </lineage>
</organism>
<keyword evidence="1" id="KW-0812">Transmembrane</keyword>
<protein>
    <submittedName>
        <fullName evidence="2">Uncharacterized protein</fullName>
    </submittedName>
</protein>
<dbReference type="CDD" id="cd20705">
    <property type="entry name" value="MIX_I"/>
    <property type="match status" value="1"/>
</dbReference>
<proteinExistence type="predicted"/>
<keyword evidence="1" id="KW-1133">Transmembrane helix</keyword>
<name>A0A0F9LTV8_9ZZZZ</name>
<accession>A0A0F9LTV8</accession>
<dbReference type="EMBL" id="LAZR01005605">
    <property type="protein sequence ID" value="KKM98559.1"/>
    <property type="molecule type" value="Genomic_DNA"/>
</dbReference>
<reference evidence="2" key="1">
    <citation type="journal article" date="2015" name="Nature">
        <title>Complex archaea that bridge the gap between prokaryotes and eukaryotes.</title>
        <authorList>
            <person name="Spang A."/>
            <person name="Saw J.H."/>
            <person name="Jorgensen S.L."/>
            <person name="Zaremba-Niedzwiedzka K."/>
            <person name="Martijn J."/>
            <person name="Lind A.E."/>
            <person name="van Eijk R."/>
            <person name="Schleper C."/>
            <person name="Guy L."/>
            <person name="Ettema T.J."/>
        </authorList>
    </citation>
    <scope>NUCLEOTIDE SEQUENCE</scope>
</reference>
<comment type="caution">
    <text evidence="2">The sequence shown here is derived from an EMBL/GenBank/DDBJ whole genome shotgun (WGS) entry which is preliminary data.</text>
</comment>
<sequence>MSAVKAPSCAPSKTFWLELTGQQSLAGHEYVLSEIGEDGREVVTPFEICEKHQGRKGPIFAGHVEQPKKRSLVLQLKGDETINVPIIDEESIGPHVLKAPQRNYQDNLMVSVHPTLFCDSGELTHPRPMSGYEEVIGAPLRTGWIYVFFRGRLWRELAVVTSESAAPVLRDTAVAQARTASVEACNDRKATGPELDVIHIPARLNGTDVYSNVYLAFSETQWSWEYISALELNTDYVTARCRSAKAIWAFLGGQPSLRGGWKHLDEMPAMRARDSAIESDAALPGHWLHDVDGAKSQQAQDALVAQRDAIEADERVVDADYFIETPSLYPRWRQLHLQGEALPAINAGTDVLNTLRGRHLVTLHLRDSLQAARHLAQQMNAALALMLALVDNVKKRPFGVTAELFHNNFRRETLPNGSANPLYIDGGWFDNRIDDSEDGRLQRTLYDVERAVLRDFLKEAQAALVRLLKDERPENLTATLRDLFALESGNAVAGYLQAGPLLQVLSLPAHRADPLVLPQDTDANDDDEAAAMALAIAKGEHPLGAMLLPFQNSSDARQIGDATLPNLKSMAVALEDRSQTMRTLEPNILRAIADHQGSQKAPDATALMGATRIGAHAFSSVAGELSQWWLTTVQAELTKRGKAVTADINRIKGAFEGFAQTAVPGKTTVQFEEASDSRVYIVLDVLDQQGNTLTSGAAIASGLRVADADAFNGVVKHQTVKNLMHQATVRPGGLPTMLVVFDFWNFTNASSAFQLRDPRSVLGALSAFADLGISSAHLASLLPKQPEWLAKGQKKADWFSRLAKGVGSKNDVGRAVVRNQLQAFGWVAGMFTTALMVNDSVVSFANGRFGAGSAQIIKAGGVAAMTNADIIAARIFTPASERALQRTSVQAAQSALARLIPAAAHWTGTVASGWVTAIGFAIYVIGEAAYYRMMDDAVSEWLRAGPFSGDQDEQTAKLNSESEAYIALIKAMTPVSFKRISDNDMMKWLDSRGLKSWKDEAESVLTFASPALAITGEPSVTKLELSWRQARYRVFGRNPAGELRKEFIAAKSGTLLRGIQENFDDKRHAIDFMIGRSQLAEMMPQGFNELVETRYKVKSLSLTFTVDVWKRDTQSYESQKVEHKMEDLDVEW</sequence>
<evidence type="ECO:0000256" key="1">
    <source>
        <dbReference type="SAM" id="Phobius"/>
    </source>
</evidence>
<dbReference type="AlphaFoldDB" id="A0A0F9LTV8"/>
<feature type="transmembrane region" description="Helical" evidence="1">
    <location>
        <begin position="903"/>
        <end position="925"/>
    </location>
</feature>
<evidence type="ECO:0000313" key="2">
    <source>
        <dbReference type="EMBL" id="KKM98559.1"/>
    </source>
</evidence>